<dbReference type="GO" id="GO:0050570">
    <property type="term" value="F:4-hydroxythreonine-4-phosphate dehydrogenase activity"/>
    <property type="evidence" value="ECO:0007669"/>
    <property type="project" value="UniProtKB-EC"/>
</dbReference>
<dbReference type="GO" id="GO:0046872">
    <property type="term" value="F:metal ion binding"/>
    <property type="evidence" value="ECO:0007669"/>
    <property type="project" value="UniProtKB-KW"/>
</dbReference>
<keyword evidence="3" id="KW-0520">NAD</keyword>
<dbReference type="GO" id="GO:0042823">
    <property type="term" value="P:pyridoxal phosphate biosynthetic process"/>
    <property type="evidence" value="ECO:0007669"/>
    <property type="project" value="TreeGrafter"/>
</dbReference>
<protein>
    <submittedName>
        <fullName evidence="4">4-hydroxythreonine-4-phosphate dehydrogenase</fullName>
        <ecNumber evidence="4">1.1.1.262</ecNumber>
    </submittedName>
</protein>
<dbReference type="Proteomes" id="UP000254387">
    <property type="component" value="Unassembled WGS sequence"/>
</dbReference>
<dbReference type="GO" id="GO:0008615">
    <property type="term" value="P:pyridoxine biosynthetic process"/>
    <property type="evidence" value="ECO:0007669"/>
    <property type="project" value="TreeGrafter"/>
</dbReference>
<dbReference type="Pfam" id="PF04166">
    <property type="entry name" value="PdxA"/>
    <property type="match status" value="1"/>
</dbReference>
<name>A0A378BBR8_KLEPN</name>
<dbReference type="PANTHER" id="PTHR30004:SF5">
    <property type="entry name" value="4-HYDROXYTHREONINE-4-PHOSPHATE DEHYDROGENASE"/>
    <property type="match status" value="1"/>
</dbReference>
<evidence type="ECO:0000256" key="1">
    <source>
        <dbReference type="ARBA" id="ARBA00022723"/>
    </source>
</evidence>
<proteinExistence type="predicted"/>
<sequence>MPETRKVVITPGEPAGIGPDLVVQLAQRDWPVELVICADGALLTDRAKRLGLPLSLLPYDPAQPPVPQRAGTLTLLNVPLNVPAEPGVLNVQNGAYVVETLARACDGCLSGEFAALVTGPGA</sequence>
<dbReference type="InterPro" id="IPR005255">
    <property type="entry name" value="PdxA_fam"/>
</dbReference>
<organism evidence="4 5">
    <name type="scientific">Klebsiella pneumoniae</name>
    <dbReference type="NCBI Taxonomy" id="573"/>
    <lineage>
        <taxon>Bacteria</taxon>
        <taxon>Pseudomonadati</taxon>
        <taxon>Pseudomonadota</taxon>
        <taxon>Gammaproteobacteria</taxon>
        <taxon>Enterobacterales</taxon>
        <taxon>Enterobacteriaceae</taxon>
        <taxon>Klebsiella/Raoultella group</taxon>
        <taxon>Klebsiella</taxon>
        <taxon>Klebsiella pneumoniae complex</taxon>
    </lineage>
</organism>
<dbReference type="EMBL" id="UGMN01000004">
    <property type="protein sequence ID" value="STV35156.1"/>
    <property type="molecule type" value="Genomic_DNA"/>
</dbReference>
<dbReference type="GO" id="GO:0051287">
    <property type="term" value="F:NAD binding"/>
    <property type="evidence" value="ECO:0007669"/>
    <property type="project" value="InterPro"/>
</dbReference>
<dbReference type="EC" id="1.1.1.262" evidence="4"/>
<keyword evidence="1" id="KW-0479">Metal-binding</keyword>
<gene>
    <name evidence="4" type="primary">pdxA1_3</name>
    <name evidence="4" type="ORF">NCTC5053_04255</name>
</gene>
<evidence type="ECO:0000313" key="4">
    <source>
        <dbReference type="EMBL" id="STV35156.1"/>
    </source>
</evidence>
<reference evidence="4 5" key="1">
    <citation type="submission" date="2018-06" db="EMBL/GenBank/DDBJ databases">
        <authorList>
            <consortium name="Pathogen Informatics"/>
            <person name="Doyle S."/>
        </authorList>
    </citation>
    <scope>NUCLEOTIDE SEQUENCE [LARGE SCALE GENOMIC DNA]</scope>
    <source>
        <strain evidence="4 5">NCTC5053</strain>
    </source>
</reference>
<evidence type="ECO:0000256" key="2">
    <source>
        <dbReference type="ARBA" id="ARBA00023002"/>
    </source>
</evidence>
<dbReference type="PANTHER" id="PTHR30004">
    <property type="entry name" value="4-HYDROXYTHREONINE-4-PHOSPHATE DEHYDROGENASE"/>
    <property type="match status" value="1"/>
</dbReference>
<dbReference type="AlphaFoldDB" id="A0A378BBR8"/>
<accession>A0A378BBR8</accession>
<evidence type="ECO:0000256" key="3">
    <source>
        <dbReference type="ARBA" id="ARBA00023027"/>
    </source>
</evidence>
<keyword evidence="2 4" id="KW-0560">Oxidoreductase</keyword>
<evidence type="ECO:0000313" key="5">
    <source>
        <dbReference type="Proteomes" id="UP000254387"/>
    </source>
</evidence>
<dbReference type="SUPFAM" id="SSF53659">
    <property type="entry name" value="Isocitrate/Isopropylmalate dehydrogenase-like"/>
    <property type="match status" value="1"/>
</dbReference>
<dbReference type="Gene3D" id="3.40.718.10">
    <property type="entry name" value="Isopropylmalate Dehydrogenase"/>
    <property type="match status" value="1"/>
</dbReference>